<evidence type="ECO:0000313" key="1">
    <source>
        <dbReference type="EMBL" id="KLT89733.1"/>
    </source>
</evidence>
<sequence>MLIVSVLSAVPMHQRFSLKATLRSDLSDVYQFTFHNQLELVTYFFEQTELNATVCHFADIISLRRRHNSLGPVRAGDESIILIEVSIREISLQMFTYGGIRALTISNLAASAYGLSLDFL</sequence>
<evidence type="ECO:0000313" key="2">
    <source>
        <dbReference type="Proteomes" id="UP000036122"/>
    </source>
</evidence>
<dbReference type="Proteomes" id="UP000036122">
    <property type="component" value="Unassembled WGS sequence"/>
</dbReference>
<organism evidence="1 2">
    <name type="scientific">Acinetobacter baumannii MRSN 3527</name>
    <dbReference type="NCBI Taxonomy" id="1409923"/>
    <lineage>
        <taxon>Bacteria</taxon>
        <taxon>Pseudomonadati</taxon>
        <taxon>Pseudomonadota</taxon>
        <taxon>Gammaproteobacteria</taxon>
        <taxon>Moraxellales</taxon>
        <taxon>Moraxellaceae</taxon>
        <taxon>Acinetobacter</taxon>
        <taxon>Acinetobacter calcoaceticus/baumannii complex</taxon>
    </lineage>
</organism>
<proteinExistence type="predicted"/>
<comment type="caution">
    <text evidence="1">The sequence shown here is derived from an EMBL/GenBank/DDBJ whole genome shotgun (WGS) entry which is preliminary data.</text>
</comment>
<protein>
    <submittedName>
        <fullName evidence="1">Uncharacterized protein</fullName>
    </submittedName>
</protein>
<dbReference type="AlphaFoldDB" id="A0A0J1DCF4"/>
<accession>A0A0J1DCF4</accession>
<gene>
    <name evidence="1" type="ORF">T630_0464</name>
</gene>
<name>A0A0J1DCF4_ACIBA</name>
<dbReference type="PATRIC" id="fig|1409923.3.peg.2821"/>
<dbReference type="EMBL" id="JPHZ01000011">
    <property type="protein sequence ID" value="KLT89733.1"/>
    <property type="molecule type" value="Genomic_DNA"/>
</dbReference>
<reference evidence="1 2" key="1">
    <citation type="submission" date="2014-07" db="EMBL/GenBank/DDBJ databases">
        <authorList>
            <person name="Harkins D.M."/>
            <person name="Lesho E."/>
            <person name="Waterman P.E."/>
            <person name="Chan A."/>
            <person name="Fouts D.E."/>
        </authorList>
    </citation>
    <scope>NUCLEOTIDE SEQUENCE [LARGE SCALE GENOMIC DNA]</scope>
    <source>
        <strain evidence="1 2">MRSN 3527</strain>
    </source>
</reference>